<feature type="transmembrane region" description="Helical" evidence="1">
    <location>
        <begin position="89"/>
        <end position="111"/>
    </location>
</feature>
<keyword evidence="1" id="KW-0812">Transmembrane</keyword>
<feature type="transmembrane region" description="Helical" evidence="1">
    <location>
        <begin position="323"/>
        <end position="342"/>
    </location>
</feature>
<feature type="transmembrane region" description="Helical" evidence="1">
    <location>
        <begin position="150"/>
        <end position="176"/>
    </location>
</feature>
<feature type="transmembrane region" description="Helical" evidence="1">
    <location>
        <begin position="29"/>
        <end position="51"/>
    </location>
</feature>
<name>A0A381PJT2_9ZZZZ</name>
<dbReference type="Pfam" id="PF05684">
    <property type="entry name" value="DUF819"/>
    <property type="match status" value="1"/>
</dbReference>
<dbReference type="PANTHER" id="PTHR34289">
    <property type="entry name" value="PROTEIN, PUTATIVE (DUF819)-RELATED"/>
    <property type="match status" value="1"/>
</dbReference>
<accession>A0A381PJT2</accession>
<dbReference type="PANTHER" id="PTHR34289:SF8">
    <property type="entry name" value="DUF819 DOMAIN-CONTAINING PROTEIN"/>
    <property type="match status" value="1"/>
</dbReference>
<dbReference type="EMBL" id="UINC01000982">
    <property type="protein sequence ID" value="SUZ66339.1"/>
    <property type="molecule type" value="Genomic_DNA"/>
</dbReference>
<gene>
    <name evidence="2" type="ORF">METZ01_LOCUS19193</name>
</gene>
<feature type="transmembrane region" description="Helical" evidence="1">
    <location>
        <begin position="238"/>
        <end position="258"/>
    </location>
</feature>
<dbReference type="InterPro" id="IPR008537">
    <property type="entry name" value="DUF819"/>
</dbReference>
<keyword evidence="1" id="KW-1133">Transmembrane helix</keyword>
<feature type="transmembrane region" description="Helical" evidence="1">
    <location>
        <begin position="6"/>
        <end position="22"/>
    </location>
</feature>
<feature type="transmembrane region" description="Helical" evidence="1">
    <location>
        <begin position="57"/>
        <end position="77"/>
    </location>
</feature>
<dbReference type="AlphaFoldDB" id="A0A381PJT2"/>
<evidence type="ECO:0000256" key="1">
    <source>
        <dbReference type="SAM" id="Phobius"/>
    </source>
</evidence>
<sequence length="410" mass="42130">MITDPFAVLVVLTAVVYVSIQLSRNIKVFRALGSVLVAILLAMALSNAGLLPDKSPIYEFLASTGVSVAIVLILLTVDLRSVFSAGPQMLVAFFIGAVGTVLGASSAALLLSDSVGPETYKIAGQYTGTYMGGGVNFAALGEYFETSSDMFSAAVAADVAITAIWLIACLSIPLLLPRAEHDLGAVEPESNELTSNITAELSHSNLVLETDLEEVGEEVGATGISPDLKKSLHSTINAVSLVEAATLVMLAVGLVWFADWLAGVVGVPEVLVLTTLVLLVAQIPAVKELSGSAMWGNYLLHLFLAANGAQSVIANIFVIGPAVFYFALATVAVHGIIIFGIGRLAGIDAPTLAVASQANIGGPASAMALAGTRGYSHLLLPGIAVGLLGYAIGNYTGAALGTVIQFYIGG</sequence>
<protein>
    <recommendedName>
        <fullName evidence="3">DUF819 family protein</fullName>
    </recommendedName>
</protein>
<evidence type="ECO:0000313" key="2">
    <source>
        <dbReference type="EMBL" id="SUZ66339.1"/>
    </source>
</evidence>
<evidence type="ECO:0008006" key="3">
    <source>
        <dbReference type="Google" id="ProtNLM"/>
    </source>
</evidence>
<feature type="transmembrane region" description="Helical" evidence="1">
    <location>
        <begin position="264"/>
        <end position="286"/>
    </location>
</feature>
<feature type="transmembrane region" description="Helical" evidence="1">
    <location>
        <begin position="298"/>
        <end position="317"/>
    </location>
</feature>
<reference evidence="2" key="1">
    <citation type="submission" date="2018-05" db="EMBL/GenBank/DDBJ databases">
        <authorList>
            <person name="Lanie J.A."/>
            <person name="Ng W.-L."/>
            <person name="Kazmierczak K.M."/>
            <person name="Andrzejewski T.M."/>
            <person name="Davidsen T.M."/>
            <person name="Wayne K.J."/>
            <person name="Tettelin H."/>
            <person name="Glass J.I."/>
            <person name="Rusch D."/>
            <person name="Podicherti R."/>
            <person name="Tsui H.-C.T."/>
            <person name="Winkler M.E."/>
        </authorList>
    </citation>
    <scope>NUCLEOTIDE SEQUENCE</scope>
</reference>
<keyword evidence="1" id="KW-0472">Membrane</keyword>
<proteinExistence type="predicted"/>
<organism evidence="2">
    <name type="scientific">marine metagenome</name>
    <dbReference type="NCBI Taxonomy" id="408172"/>
    <lineage>
        <taxon>unclassified sequences</taxon>
        <taxon>metagenomes</taxon>
        <taxon>ecological metagenomes</taxon>
    </lineage>
</organism>